<protein>
    <submittedName>
        <fullName evidence="1">Uncharacterized protein</fullName>
    </submittedName>
</protein>
<evidence type="ECO:0000313" key="1">
    <source>
        <dbReference type="EMBL" id="KAA6360428.1"/>
    </source>
</evidence>
<organism evidence="1 2">
    <name type="scientific">Streblomastix strix</name>
    <dbReference type="NCBI Taxonomy" id="222440"/>
    <lineage>
        <taxon>Eukaryota</taxon>
        <taxon>Metamonada</taxon>
        <taxon>Preaxostyla</taxon>
        <taxon>Oxymonadida</taxon>
        <taxon>Streblomastigidae</taxon>
        <taxon>Streblomastix</taxon>
    </lineage>
</organism>
<comment type="caution">
    <text evidence="1">The sequence shown here is derived from an EMBL/GenBank/DDBJ whole genome shotgun (WGS) entry which is preliminary data.</text>
</comment>
<accession>A0A5J4TQ67</accession>
<dbReference type="Proteomes" id="UP000324800">
    <property type="component" value="Unassembled WGS sequence"/>
</dbReference>
<sequence>MRLNCRKDGSMTKVKENDKDPKVINVMKHGIINSICTYVSEKESREERMMVMDTKRSHSEYFKTEHVRY</sequence>
<proteinExistence type="predicted"/>
<name>A0A5J4TQ67_9EUKA</name>
<gene>
    <name evidence="1" type="ORF">EZS28_044045</name>
</gene>
<reference evidence="1 2" key="1">
    <citation type="submission" date="2019-03" db="EMBL/GenBank/DDBJ databases">
        <title>Single cell metagenomics reveals metabolic interactions within the superorganism composed of flagellate Streblomastix strix and complex community of Bacteroidetes bacteria on its surface.</title>
        <authorList>
            <person name="Treitli S.C."/>
            <person name="Kolisko M."/>
            <person name="Husnik F."/>
            <person name="Keeling P."/>
            <person name="Hampl V."/>
        </authorList>
    </citation>
    <scope>NUCLEOTIDE SEQUENCE [LARGE SCALE GENOMIC DNA]</scope>
    <source>
        <strain evidence="1">ST1C</strain>
    </source>
</reference>
<dbReference type="EMBL" id="SNRW01026963">
    <property type="protein sequence ID" value="KAA6360428.1"/>
    <property type="molecule type" value="Genomic_DNA"/>
</dbReference>
<dbReference type="AlphaFoldDB" id="A0A5J4TQ67"/>
<evidence type="ECO:0000313" key="2">
    <source>
        <dbReference type="Proteomes" id="UP000324800"/>
    </source>
</evidence>